<dbReference type="Gene3D" id="2.60.40.2220">
    <property type="match status" value="1"/>
</dbReference>
<reference evidence="6 7" key="1">
    <citation type="submission" date="2021-10" db="EMBL/GenBank/DDBJ databases">
        <title>Anaerobic single-cell dispensing facilitates the cultivation of human gut bacteria.</title>
        <authorList>
            <person name="Afrizal A."/>
        </authorList>
    </citation>
    <scope>NUCLEOTIDE SEQUENCE [LARGE SCALE GENOMIC DNA]</scope>
    <source>
        <strain evidence="6 7">CLA-AA-H277</strain>
    </source>
</reference>
<name>A0AAE3J4M1_9FIRM</name>
<organism evidence="6 7">
    <name type="scientific">Fusicatenibacter faecihominis</name>
    <dbReference type="NCBI Taxonomy" id="2881276"/>
    <lineage>
        <taxon>Bacteria</taxon>
        <taxon>Bacillati</taxon>
        <taxon>Bacillota</taxon>
        <taxon>Clostridia</taxon>
        <taxon>Lachnospirales</taxon>
        <taxon>Lachnospiraceae</taxon>
        <taxon>Fusicatenibacter</taxon>
    </lineage>
</organism>
<comment type="caution">
    <text evidence="6">The sequence shown here is derived from an EMBL/GenBank/DDBJ whole genome shotgun (WGS) entry which is preliminary data.</text>
</comment>
<dbReference type="InterPro" id="IPR028995">
    <property type="entry name" value="Glyco_hydro_57/38_cen_sf"/>
</dbReference>
<feature type="domain" description="Glycoside hydrolase family 38 central" evidence="5">
    <location>
        <begin position="300"/>
        <end position="373"/>
    </location>
</feature>
<dbReference type="Pfam" id="PF09261">
    <property type="entry name" value="Alpha-mann_mid"/>
    <property type="match status" value="1"/>
</dbReference>
<evidence type="ECO:0000256" key="2">
    <source>
        <dbReference type="ARBA" id="ARBA00022723"/>
    </source>
</evidence>
<sequence length="911" mass="103218">MKTTVHIISHSHWDREWYLPFEKHRVKLIELMDNAMELFEKDERYRNFHLDGQTIVLDDYLEIHPENREKLKKYVQEGRFHVGPWYILQDEFLTSGEAAVRNLLTGMREAKEFGGLCPVGYFPDAFGNAGQMPQLLKQAGMKAVAFGRGVKPVGFNNEAKEGGAYESTYSEMNWESMDGSGLLGILFANWYNNGAEIPVEPEEAKEYWDQRFKAAKHFAGTSQLLFMNGCDHQPVQKDLGDAIETARKLYPDIDFIHSDFETYVQAVEKDLEENPTNSLSTVRGELTSQETDGFWTLVNTCSSHVELKKENRRGEAALEKEAEPLAALAALAGKEYPEDLLRYSWKKLMQNHPHDSICGCSVDADNDEMKTRFDKSRQVAETVTEESAKYLADQIDTENAGGLPFIVFNPSGWERSGLVEAILDYELDYDRFIWNGYDRMKALSLPEFVLKDADGNEIPAKVEDLGANFGYFLPDDRFREPYMARQLRVTFEAEKVPALGHRLYQLKKAAPTKEKTSLVTGENTMENAFLKVEILKDGTYTLTEKNSGRTYGPLGYFEDTGDIGNEYLYVQPKNTTPIVTKGTPAKITLEEDLPYRAVYRIESRVEIPESADETLAEERRRCSDFFGRKAGRSEKTVPLVLTTKLSLEKNGKGVSAETTFENLAKDHRVRVILPTGLATEQHFADCPFELVKRNNHHSAGWKNSSGCEHQQRFTAMEDEKGGLLAANFGLYEYEILPEKDNAIAITLLRAVGEMGDWGVFPTPKAQLPGTHTARYGIYPFEKGKLYETIKEGAQFQTSLLAVVTDAHKGSLPAEYSNLSWSGEGIELTALKARESERMPEGENDLVLRFVNHSDKPQRLTVTKPAWAEKAFLSNVIEEELERLPETESTGEISAYKHTLRPYEILTLILRR</sequence>
<dbReference type="GO" id="GO:0006013">
    <property type="term" value="P:mannose metabolic process"/>
    <property type="evidence" value="ECO:0007669"/>
    <property type="project" value="InterPro"/>
</dbReference>
<dbReference type="Pfam" id="PF17677">
    <property type="entry name" value="Glyco_hydro38C2"/>
    <property type="match status" value="1"/>
</dbReference>
<dbReference type="InterPro" id="IPR011682">
    <property type="entry name" value="Glyco_hydro_38_C"/>
</dbReference>
<gene>
    <name evidence="6" type="ORF">LKD71_01020</name>
</gene>
<evidence type="ECO:0000313" key="6">
    <source>
        <dbReference type="EMBL" id="MCC2188414.1"/>
    </source>
</evidence>
<dbReference type="InterPro" id="IPR011330">
    <property type="entry name" value="Glyco_hydro/deAcase_b/a-brl"/>
</dbReference>
<dbReference type="Pfam" id="PF18438">
    <property type="entry name" value="Glyco_hydro_38"/>
    <property type="match status" value="1"/>
</dbReference>
<dbReference type="GO" id="GO:0009313">
    <property type="term" value="P:oligosaccharide catabolic process"/>
    <property type="evidence" value="ECO:0007669"/>
    <property type="project" value="TreeGrafter"/>
</dbReference>
<dbReference type="SUPFAM" id="SSF74650">
    <property type="entry name" value="Galactose mutarotase-like"/>
    <property type="match status" value="1"/>
</dbReference>
<dbReference type="InterPro" id="IPR011013">
    <property type="entry name" value="Gal_mutarotase_sf_dom"/>
</dbReference>
<dbReference type="Proteomes" id="UP001197875">
    <property type="component" value="Unassembled WGS sequence"/>
</dbReference>
<evidence type="ECO:0000256" key="3">
    <source>
        <dbReference type="ARBA" id="ARBA00022801"/>
    </source>
</evidence>
<dbReference type="InterPro" id="IPR027291">
    <property type="entry name" value="Glyco_hydro_38_N_sf"/>
</dbReference>
<dbReference type="InterPro" id="IPR041509">
    <property type="entry name" value="GH38_beta-1"/>
</dbReference>
<evidence type="ECO:0000313" key="7">
    <source>
        <dbReference type="Proteomes" id="UP001197875"/>
    </source>
</evidence>
<dbReference type="Pfam" id="PF01074">
    <property type="entry name" value="Glyco_hydro_38N"/>
    <property type="match status" value="1"/>
</dbReference>
<dbReference type="AlphaFoldDB" id="A0AAE3J4M1"/>
<dbReference type="RefSeq" id="WP_227614005.1">
    <property type="nucleotide sequence ID" value="NZ_JAJEPR010000001.1"/>
</dbReference>
<dbReference type="EMBL" id="JAJEPR010000001">
    <property type="protein sequence ID" value="MCC2188414.1"/>
    <property type="molecule type" value="Genomic_DNA"/>
</dbReference>
<keyword evidence="7" id="KW-1185">Reference proteome</keyword>
<dbReference type="GO" id="GO:0004559">
    <property type="term" value="F:alpha-mannosidase activity"/>
    <property type="evidence" value="ECO:0007669"/>
    <property type="project" value="InterPro"/>
</dbReference>
<dbReference type="Gene3D" id="3.20.110.10">
    <property type="entry name" value="Glycoside hydrolase 38, N terminal domain"/>
    <property type="match status" value="1"/>
</dbReference>
<keyword evidence="2" id="KW-0479">Metal-binding</keyword>
<keyword evidence="3" id="KW-0378">Hydrolase</keyword>
<evidence type="ECO:0000256" key="4">
    <source>
        <dbReference type="ARBA" id="ARBA00023295"/>
    </source>
</evidence>
<evidence type="ECO:0000259" key="5">
    <source>
        <dbReference type="SMART" id="SM00872"/>
    </source>
</evidence>
<dbReference type="SMART" id="SM00872">
    <property type="entry name" value="Alpha-mann_mid"/>
    <property type="match status" value="1"/>
</dbReference>
<dbReference type="CDD" id="cd10814">
    <property type="entry name" value="GH38N_AMII_SpGH38_like"/>
    <property type="match status" value="1"/>
</dbReference>
<dbReference type="PANTHER" id="PTHR46017:SF2">
    <property type="entry name" value="MANNOSYLGLYCERATE HYDROLASE"/>
    <property type="match status" value="1"/>
</dbReference>
<dbReference type="GO" id="GO:0046872">
    <property type="term" value="F:metal ion binding"/>
    <property type="evidence" value="ECO:0007669"/>
    <property type="project" value="UniProtKB-KW"/>
</dbReference>
<dbReference type="Gene3D" id="2.70.98.30">
    <property type="entry name" value="Golgi alpha-mannosidase II, domain 4"/>
    <property type="match status" value="1"/>
</dbReference>
<dbReference type="SUPFAM" id="SSF88688">
    <property type="entry name" value="Families 57/38 glycoside transferase middle domain"/>
    <property type="match status" value="1"/>
</dbReference>
<dbReference type="InterPro" id="IPR000602">
    <property type="entry name" value="Glyco_hydro_38_N"/>
</dbReference>
<dbReference type="Gene3D" id="2.60.40.2210">
    <property type="match status" value="1"/>
</dbReference>
<dbReference type="Gene3D" id="1.20.1270.50">
    <property type="entry name" value="Glycoside hydrolase family 38, central domain"/>
    <property type="match status" value="1"/>
</dbReference>
<accession>A0AAE3J4M1</accession>
<dbReference type="PANTHER" id="PTHR46017">
    <property type="entry name" value="ALPHA-MANNOSIDASE 2C1"/>
    <property type="match status" value="1"/>
</dbReference>
<keyword evidence="4" id="KW-0326">Glycosidase</keyword>
<dbReference type="SUPFAM" id="SSF88713">
    <property type="entry name" value="Glycoside hydrolase/deacetylase"/>
    <property type="match status" value="1"/>
</dbReference>
<dbReference type="InterPro" id="IPR041147">
    <property type="entry name" value="GH38_C"/>
</dbReference>
<protein>
    <submittedName>
        <fullName evidence="6">Alpha-mannosidase</fullName>
    </submittedName>
</protein>
<proteinExistence type="inferred from homology"/>
<dbReference type="InterPro" id="IPR015341">
    <property type="entry name" value="Glyco_hydro_38_cen"/>
</dbReference>
<evidence type="ECO:0000256" key="1">
    <source>
        <dbReference type="ARBA" id="ARBA00009792"/>
    </source>
</evidence>
<dbReference type="Pfam" id="PF07748">
    <property type="entry name" value="Glyco_hydro_38C"/>
    <property type="match status" value="1"/>
</dbReference>
<comment type="similarity">
    <text evidence="1">Belongs to the glycosyl hydrolase 38 family.</text>
</comment>
<dbReference type="GO" id="GO:0030246">
    <property type="term" value="F:carbohydrate binding"/>
    <property type="evidence" value="ECO:0007669"/>
    <property type="project" value="InterPro"/>
</dbReference>
<dbReference type="InterPro" id="IPR037094">
    <property type="entry name" value="Glyco_hydro_38_cen_sf"/>
</dbReference>